<accession>X0T6D5</accession>
<dbReference type="PANTHER" id="PTHR43674:SF2">
    <property type="entry name" value="BETA-UREIDOPROPIONASE"/>
    <property type="match status" value="1"/>
</dbReference>
<dbReference type="InterPro" id="IPR050345">
    <property type="entry name" value="Aliph_Amidase/BUP"/>
</dbReference>
<sequence>DPAKAPRMAALAEPIRGPVVRRFRSLARELKICLAFGLTEREGNELFNTAVLIDHRGRVCGTHRKARLAEGSHPSWYFDRMGHRLRAFDTPLGRAGLVICYERWNPHIARTLVLDGARYLLIPSYGSRARQQNQAVVNRARENGVPIVEASVGLSLIVSKGEMVAYKLGYDRITVATIEIPEPPSEHAARASERLFLKRRPAR</sequence>
<dbReference type="InterPro" id="IPR036526">
    <property type="entry name" value="C-N_Hydrolase_sf"/>
</dbReference>
<dbReference type="SUPFAM" id="SSF56317">
    <property type="entry name" value="Carbon-nitrogen hydrolase"/>
    <property type="match status" value="1"/>
</dbReference>
<dbReference type="AlphaFoldDB" id="X0T6D5"/>
<comment type="caution">
    <text evidence="3">The sequence shown here is derived from an EMBL/GenBank/DDBJ whole genome shotgun (WGS) entry which is preliminary data.</text>
</comment>
<feature type="domain" description="CN hydrolase" evidence="2">
    <location>
        <begin position="1"/>
        <end position="195"/>
    </location>
</feature>
<keyword evidence="1" id="KW-0378">Hydrolase</keyword>
<evidence type="ECO:0000313" key="3">
    <source>
        <dbReference type="EMBL" id="GAF88769.1"/>
    </source>
</evidence>
<proteinExistence type="predicted"/>
<dbReference type="GO" id="GO:0016811">
    <property type="term" value="F:hydrolase activity, acting on carbon-nitrogen (but not peptide) bonds, in linear amides"/>
    <property type="evidence" value="ECO:0007669"/>
    <property type="project" value="UniProtKB-ARBA"/>
</dbReference>
<feature type="non-terminal residue" evidence="3">
    <location>
        <position position="203"/>
    </location>
</feature>
<dbReference type="CDD" id="cd07197">
    <property type="entry name" value="nitrilase"/>
    <property type="match status" value="1"/>
</dbReference>
<protein>
    <recommendedName>
        <fullName evidence="2">CN hydrolase domain-containing protein</fullName>
    </recommendedName>
</protein>
<dbReference type="EMBL" id="BARS01012656">
    <property type="protein sequence ID" value="GAF88769.1"/>
    <property type="molecule type" value="Genomic_DNA"/>
</dbReference>
<name>X0T6D5_9ZZZZ</name>
<evidence type="ECO:0000259" key="2">
    <source>
        <dbReference type="PROSITE" id="PS50263"/>
    </source>
</evidence>
<evidence type="ECO:0000256" key="1">
    <source>
        <dbReference type="ARBA" id="ARBA00022801"/>
    </source>
</evidence>
<feature type="non-terminal residue" evidence="3">
    <location>
        <position position="1"/>
    </location>
</feature>
<reference evidence="3" key="1">
    <citation type="journal article" date="2014" name="Front. Microbiol.">
        <title>High frequency of phylogenetically diverse reductive dehalogenase-homologous genes in deep subseafloor sedimentary metagenomes.</title>
        <authorList>
            <person name="Kawai M."/>
            <person name="Futagami T."/>
            <person name="Toyoda A."/>
            <person name="Takaki Y."/>
            <person name="Nishi S."/>
            <person name="Hori S."/>
            <person name="Arai W."/>
            <person name="Tsubouchi T."/>
            <person name="Morono Y."/>
            <person name="Uchiyama I."/>
            <person name="Ito T."/>
            <person name="Fujiyama A."/>
            <person name="Inagaki F."/>
            <person name="Takami H."/>
        </authorList>
    </citation>
    <scope>NUCLEOTIDE SEQUENCE</scope>
    <source>
        <strain evidence="3">Expedition CK06-06</strain>
    </source>
</reference>
<organism evidence="3">
    <name type="scientific">marine sediment metagenome</name>
    <dbReference type="NCBI Taxonomy" id="412755"/>
    <lineage>
        <taxon>unclassified sequences</taxon>
        <taxon>metagenomes</taxon>
        <taxon>ecological metagenomes</taxon>
    </lineage>
</organism>
<gene>
    <name evidence="3" type="ORF">S01H1_22429</name>
</gene>
<dbReference type="Pfam" id="PF00795">
    <property type="entry name" value="CN_hydrolase"/>
    <property type="match status" value="1"/>
</dbReference>
<dbReference type="InterPro" id="IPR003010">
    <property type="entry name" value="C-N_Hydrolase"/>
</dbReference>
<dbReference type="PANTHER" id="PTHR43674">
    <property type="entry name" value="NITRILASE C965.09-RELATED"/>
    <property type="match status" value="1"/>
</dbReference>
<dbReference type="Gene3D" id="3.60.110.10">
    <property type="entry name" value="Carbon-nitrogen hydrolase"/>
    <property type="match status" value="1"/>
</dbReference>
<dbReference type="PROSITE" id="PS50263">
    <property type="entry name" value="CN_HYDROLASE"/>
    <property type="match status" value="1"/>
</dbReference>